<dbReference type="GO" id="GO:0051539">
    <property type="term" value="F:4 iron, 4 sulfur cluster binding"/>
    <property type="evidence" value="ECO:0007669"/>
    <property type="project" value="UniProtKB-KW"/>
</dbReference>
<accession>A0A9X4H3V6</accession>
<dbReference type="Pfam" id="PF04055">
    <property type="entry name" value="Radical_SAM"/>
    <property type="match status" value="1"/>
</dbReference>
<feature type="domain" description="Radical SAM core" evidence="7">
    <location>
        <begin position="76"/>
        <end position="217"/>
    </location>
</feature>
<dbReference type="InterPro" id="IPR023867">
    <property type="entry name" value="Sulphatase_maturase_rSAM"/>
</dbReference>
<organism evidence="8 9">
    <name type="scientific">Pelotomaculum isophthalicicum JI</name>
    <dbReference type="NCBI Taxonomy" id="947010"/>
    <lineage>
        <taxon>Bacteria</taxon>
        <taxon>Bacillati</taxon>
        <taxon>Bacillota</taxon>
        <taxon>Clostridia</taxon>
        <taxon>Eubacteriales</taxon>
        <taxon>Desulfotomaculaceae</taxon>
        <taxon>Pelotomaculum</taxon>
    </lineage>
</organism>
<dbReference type="RefSeq" id="WP_277445406.1">
    <property type="nucleotide sequence ID" value="NZ_JAKOAV010000049.1"/>
</dbReference>
<evidence type="ECO:0000313" key="8">
    <source>
        <dbReference type="EMBL" id="MDF9409885.1"/>
    </source>
</evidence>
<keyword evidence="4" id="KW-0479">Metal-binding</keyword>
<reference evidence="8" key="1">
    <citation type="submission" date="2022-02" db="EMBL/GenBank/DDBJ databases">
        <authorList>
            <person name="Leng L."/>
        </authorList>
    </citation>
    <scope>NUCLEOTIDE SEQUENCE</scope>
    <source>
        <strain evidence="8">JI</strain>
    </source>
</reference>
<comment type="caution">
    <text evidence="8">The sequence shown here is derived from an EMBL/GenBank/DDBJ whole genome shotgun (WGS) entry which is preliminary data.</text>
</comment>
<evidence type="ECO:0000256" key="1">
    <source>
        <dbReference type="ARBA" id="ARBA00001966"/>
    </source>
</evidence>
<keyword evidence="3" id="KW-0949">S-adenosyl-L-methionine</keyword>
<dbReference type="GO" id="GO:0016491">
    <property type="term" value="F:oxidoreductase activity"/>
    <property type="evidence" value="ECO:0007669"/>
    <property type="project" value="InterPro"/>
</dbReference>
<dbReference type="CDD" id="cd01335">
    <property type="entry name" value="Radical_SAM"/>
    <property type="match status" value="1"/>
</dbReference>
<protein>
    <submittedName>
        <fullName evidence="8">Radical SAM protein</fullName>
    </submittedName>
</protein>
<dbReference type="InterPro" id="IPR000385">
    <property type="entry name" value="MoaA_NifB_PqqE_Fe-S-bd_CS"/>
</dbReference>
<dbReference type="GO" id="GO:0046872">
    <property type="term" value="F:metal ion binding"/>
    <property type="evidence" value="ECO:0007669"/>
    <property type="project" value="UniProtKB-KW"/>
</dbReference>
<evidence type="ECO:0000256" key="5">
    <source>
        <dbReference type="ARBA" id="ARBA00023004"/>
    </source>
</evidence>
<evidence type="ECO:0000256" key="3">
    <source>
        <dbReference type="ARBA" id="ARBA00022691"/>
    </source>
</evidence>
<dbReference type="PROSITE" id="PS01305">
    <property type="entry name" value="MOAA_NIFB_PQQE"/>
    <property type="match status" value="1"/>
</dbReference>
<dbReference type="SUPFAM" id="SSF102114">
    <property type="entry name" value="Radical SAM enzymes"/>
    <property type="match status" value="1"/>
</dbReference>
<comment type="cofactor">
    <cofactor evidence="1">
        <name>[4Fe-4S] cluster</name>
        <dbReference type="ChEBI" id="CHEBI:49883"/>
    </cofactor>
</comment>
<evidence type="ECO:0000259" key="7">
    <source>
        <dbReference type="Pfam" id="PF04055"/>
    </source>
</evidence>
<keyword evidence="9" id="KW-1185">Reference proteome</keyword>
<proteinExistence type="predicted"/>
<evidence type="ECO:0000256" key="4">
    <source>
        <dbReference type="ARBA" id="ARBA00022723"/>
    </source>
</evidence>
<dbReference type="SFLD" id="SFLDG01384">
    <property type="entry name" value="thioether_bond_formation_requi"/>
    <property type="match status" value="1"/>
</dbReference>
<dbReference type="Proteomes" id="UP001154312">
    <property type="component" value="Unassembled WGS sequence"/>
</dbReference>
<dbReference type="EMBL" id="JAKOAV010000049">
    <property type="protein sequence ID" value="MDF9409885.1"/>
    <property type="molecule type" value="Genomic_DNA"/>
</dbReference>
<dbReference type="Gene3D" id="3.20.20.70">
    <property type="entry name" value="Aldolase class I"/>
    <property type="match status" value="1"/>
</dbReference>
<name>A0A9X4H3V6_9FIRM</name>
<dbReference type="NCBIfam" id="TIGR04085">
    <property type="entry name" value="rSAM_more_4Fe4S"/>
    <property type="match status" value="1"/>
</dbReference>
<dbReference type="SFLD" id="SFLDS00029">
    <property type="entry name" value="Radical_SAM"/>
    <property type="match status" value="1"/>
</dbReference>
<dbReference type="InterPro" id="IPR007197">
    <property type="entry name" value="rSAM"/>
</dbReference>
<dbReference type="InterPro" id="IPR058240">
    <property type="entry name" value="rSAM_sf"/>
</dbReference>
<sequence>MLKQSRFFRFQNGTERYIYSGYTGLLLKDNDTIKNFLDNPYGDETLEKYLISDMGSGHTKNYSNTTPYVEGIILFVTNYCNLNCIYCYNKSNEINKADHMSTDTFEQAIQYFLQNFHYGKTISMQFFGGEPLLNFPLIKHAVAYARELQDQYNVKFWFSITTNATVITKEIRDFLWENKIEIMVSIDGDRATHDKQRPFLDGSGSYDTIMKNVQLLSGLPALVRATIYDPRTNLVSLYEDLIESGFESLLIDYASINKCPVSKDDLDLMAANIKDLAGYVSRNMQEGRVIRFKNIMENIFKIHNGSKKRHPCDTGVSRFTVACDGKIYGCHRFNNLETLNWGNVFKGLDFSKRTDFLSSHIISQRNPYCQHCWAGMLCGGDCYHTSYMASGNTRSIDQTHCFAMKEIIAKSLLIYTSLSEEMRSRIGKRTIRATPIKERQTNFPYVAQSIKDGIEVLNIRALASTSDSDLSVCDCDFCEGCSSDIIYA</sequence>
<evidence type="ECO:0000256" key="2">
    <source>
        <dbReference type="ARBA" id="ARBA00022485"/>
    </source>
</evidence>
<dbReference type="PANTHER" id="PTHR43273:SF8">
    <property type="entry name" value="RADICAL SAM DOMAIN PROTEIN"/>
    <property type="match status" value="1"/>
</dbReference>
<keyword evidence="6" id="KW-0411">Iron-sulfur</keyword>
<dbReference type="InterPro" id="IPR013785">
    <property type="entry name" value="Aldolase_TIM"/>
</dbReference>
<dbReference type="SFLD" id="SFLDG01067">
    <property type="entry name" value="SPASM/twitch_domain_containing"/>
    <property type="match status" value="1"/>
</dbReference>
<evidence type="ECO:0000313" key="9">
    <source>
        <dbReference type="Proteomes" id="UP001154312"/>
    </source>
</evidence>
<dbReference type="SFLD" id="SFLDG01386">
    <property type="entry name" value="main_SPASM_domain-containing"/>
    <property type="match status" value="1"/>
</dbReference>
<keyword evidence="5" id="KW-0408">Iron</keyword>
<dbReference type="PANTHER" id="PTHR43273">
    <property type="entry name" value="ANAEROBIC SULFATASE-MATURATING ENZYME HOMOLOG ASLB-RELATED"/>
    <property type="match status" value="1"/>
</dbReference>
<dbReference type="AlphaFoldDB" id="A0A9X4H3V6"/>
<gene>
    <name evidence="8" type="ORF">L7E55_16285</name>
</gene>
<keyword evidence="2" id="KW-0004">4Fe-4S</keyword>
<dbReference type="InterPro" id="IPR023885">
    <property type="entry name" value="4Fe4S-binding_SPASM_dom"/>
</dbReference>
<evidence type="ECO:0000256" key="6">
    <source>
        <dbReference type="ARBA" id="ARBA00023014"/>
    </source>
</evidence>